<sequence length="452" mass="49802">MDYVVNERLPDLKWRRYASDDEVRDYPIDYYDYEWYPKGDLYNSILSGQRKTSRAATVRPSNTQTRPQSPSTSYAGSISSSTLVSSPRSSKSHAASGPTTDTYQNYHSSPITPSPLPQTHLGLHLPPITYSLLPNSYRGCYFSPEPAFKLSPIVPSFASQSQVGLRRPHQSPAESFSPTTGVGTPREFHVESQTPFRPPVDGSETWAWDTPQKIGSGPQQSLVQSFAYPHPSESGSNQVFELEGDSPLPTQVDGVDTSPRRAPLNILRGPHQSPVQSFAHLQEAGTRTSQVFELEGDSQFPPRVDDRSTGPRDAPLAQHGGGESQRPLDQTYAHAQAAGITSRTAPAIKLEGEPYFPLHVDGPTTNHHGRKQDEAKVSYHSPDDLLPRGEREGWRRGLGCPPDLDLEAQIEAQLAGKRKLQKPRPSSKGSERNKLKKVLPIPGEEEGKCNIV</sequence>
<evidence type="ECO:0000313" key="3">
    <source>
        <dbReference type="Proteomes" id="UP000298138"/>
    </source>
</evidence>
<feature type="compositionally biased region" description="Polar residues" evidence="1">
    <location>
        <begin position="59"/>
        <end position="68"/>
    </location>
</feature>
<evidence type="ECO:0000313" key="2">
    <source>
        <dbReference type="EMBL" id="TGZ76827.1"/>
    </source>
</evidence>
<proteinExistence type="predicted"/>
<evidence type="ECO:0000256" key="1">
    <source>
        <dbReference type="SAM" id="MobiDB-lite"/>
    </source>
</evidence>
<protein>
    <submittedName>
        <fullName evidence="2">Uncharacterized protein</fullName>
    </submittedName>
</protein>
<feature type="compositionally biased region" description="Polar residues" evidence="1">
    <location>
        <begin position="97"/>
        <end position="111"/>
    </location>
</feature>
<dbReference type="InParanoid" id="A0A4S2MQW6"/>
<accession>A0A4S2MQW6</accession>
<dbReference type="EMBL" id="ML220165">
    <property type="protein sequence ID" value="TGZ76827.1"/>
    <property type="molecule type" value="Genomic_DNA"/>
</dbReference>
<feature type="region of interest" description="Disordered" evidence="1">
    <location>
        <begin position="293"/>
        <end position="337"/>
    </location>
</feature>
<reference evidence="2 3" key="1">
    <citation type="submission" date="2019-04" db="EMBL/GenBank/DDBJ databases">
        <title>Comparative genomics and transcriptomics to analyze fruiting body development in filamentous ascomycetes.</title>
        <authorList>
            <consortium name="DOE Joint Genome Institute"/>
            <person name="Lutkenhaus R."/>
            <person name="Traeger S."/>
            <person name="Breuer J."/>
            <person name="Kuo A."/>
            <person name="Lipzen A."/>
            <person name="Pangilinan J."/>
            <person name="Dilworth D."/>
            <person name="Sandor L."/>
            <person name="Poggeler S."/>
            <person name="Barry K."/>
            <person name="Grigoriev I.V."/>
            <person name="Nowrousian M."/>
        </authorList>
    </citation>
    <scope>NUCLEOTIDE SEQUENCE [LARGE SCALE GENOMIC DNA]</scope>
    <source>
        <strain evidence="2 3">CBS 389.68</strain>
    </source>
</reference>
<gene>
    <name evidence="2" type="ORF">EX30DRAFT_227091</name>
</gene>
<feature type="compositionally biased region" description="Low complexity" evidence="1">
    <location>
        <begin position="69"/>
        <end position="96"/>
    </location>
</feature>
<keyword evidence="3" id="KW-1185">Reference proteome</keyword>
<feature type="region of interest" description="Disordered" evidence="1">
    <location>
        <begin position="361"/>
        <end position="452"/>
    </location>
</feature>
<dbReference type="Proteomes" id="UP000298138">
    <property type="component" value="Unassembled WGS sequence"/>
</dbReference>
<name>A0A4S2MQW6_9PEZI</name>
<feature type="compositionally biased region" description="Basic and acidic residues" evidence="1">
    <location>
        <begin position="371"/>
        <end position="395"/>
    </location>
</feature>
<organism evidence="2 3">
    <name type="scientific">Ascodesmis nigricans</name>
    <dbReference type="NCBI Taxonomy" id="341454"/>
    <lineage>
        <taxon>Eukaryota</taxon>
        <taxon>Fungi</taxon>
        <taxon>Dikarya</taxon>
        <taxon>Ascomycota</taxon>
        <taxon>Pezizomycotina</taxon>
        <taxon>Pezizomycetes</taxon>
        <taxon>Pezizales</taxon>
        <taxon>Ascodesmidaceae</taxon>
        <taxon>Ascodesmis</taxon>
    </lineage>
</organism>
<feature type="region of interest" description="Disordered" evidence="1">
    <location>
        <begin position="52"/>
        <end position="118"/>
    </location>
</feature>
<dbReference type="AlphaFoldDB" id="A0A4S2MQW6"/>